<accession>A0A8H3IYN9</accession>
<sequence length="186" mass="20166">MQVAAQFLFLFGWLFSLAVAIPAVKPSSTSLLSEDLTLQLNSSHLTPLDASQIIHYSVPQTQISIVIYTGTPIGGAAMHTTLEACLSAAHAAMFKHGDVYMFPDPYVFKTAPALYTGLEITAHSTMVPGLKWIDLVNMLSGVEQAMWQRALYKEAHVKAYDEPSGSWMGVADLYRSSAVNLADSGI</sequence>
<proteinExistence type="predicted"/>
<protein>
    <submittedName>
        <fullName evidence="2">Uncharacterized protein</fullName>
    </submittedName>
</protein>
<feature type="signal peptide" evidence="1">
    <location>
        <begin position="1"/>
        <end position="20"/>
    </location>
</feature>
<name>A0A8H3IYN9_9LECA</name>
<dbReference type="OrthoDB" id="5351069at2759"/>
<dbReference type="AlphaFoldDB" id="A0A8H3IYN9"/>
<comment type="caution">
    <text evidence="2">The sequence shown here is derived from an EMBL/GenBank/DDBJ whole genome shotgun (WGS) entry which is preliminary data.</text>
</comment>
<gene>
    <name evidence="2" type="ORF">IMSHALPRED_009736</name>
</gene>
<organism evidence="2 3">
    <name type="scientific">Imshaugia aleurites</name>
    <dbReference type="NCBI Taxonomy" id="172621"/>
    <lineage>
        <taxon>Eukaryota</taxon>
        <taxon>Fungi</taxon>
        <taxon>Dikarya</taxon>
        <taxon>Ascomycota</taxon>
        <taxon>Pezizomycotina</taxon>
        <taxon>Lecanoromycetes</taxon>
        <taxon>OSLEUM clade</taxon>
        <taxon>Lecanoromycetidae</taxon>
        <taxon>Lecanorales</taxon>
        <taxon>Lecanorineae</taxon>
        <taxon>Parmeliaceae</taxon>
        <taxon>Imshaugia</taxon>
    </lineage>
</organism>
<dbReference type="EMBL" id="CAJPDT010000077">
    <property type="protein sequence ID" value="CAF9934520.1"/>
    <property type="molecule type" value="Genomic_DNA"/>
</dbReference>
<evidence type="ECO:0000313" key="3">
    <source>
        <dbReference type="Proteomes" id="UP000664534"/>
    </source>
</evidence>
<keyword evidence="1" id="KW-0732">Signal</keyword>
<keyword evidence="3" id="KW-1185">Reference proteome</keyword>
<evidence type="ECO:0000256" key="1">
    <source>
        <dbReference type="SAM" id="SignalP"/>
    </source>
</evidence>
<reference evidence="2" key="1">
    <citation type="submission" date="2021-03" db="EMBL/GenBank/DDBJ databases">
        <authorList>
            <person name="Tagirdzhanova G."/>
        </authorList>
    </citation>
    <scope>NUCLEOTIDE SEQUENCE</scope>
</reference>
<feature type="chain" id="PRO_5034832523" evidence="1">
    <location>
        <begin position="21"/>
        <end position="186"/>
    </location>
</feature>
<dbReference type="Proteomes" id="UP000664534">
    <property type="component" value="Unassembled WGS sequence"/>
</dbReference>
<evidence type="ECO:0000313" key="2">
    <source>
        <dbReference type="EMBL" id="CAF9934520.1"/>
    </source>
</evidence>